<protein>
    <recommendedName>
        <fullName evidence="2">LTD domain-containing protein</fullName>
    </recommendedName>
</protein>
<evidence type="ECO:0000259" key="2">
    <source>
        <dbReference type="PROSITE" id="PS51841"/>
    </source>
</evidence>
<dbReference type="PROSITE" id="PS51841">
    <property type="entry name" value="LTD"/>
    <property type="match status" value="1"/>
</dbReference>
<feature type="compositionally biased region" description="Basic and acidic residues" evidence="1">
    <location>
        <begin position="427"/>
        <end position="451"/>
    </location>
</feature>
<dbReference type="SUPFAM" id="SSF74853">
    <property type="entry name" value="Lamin A/C globular tail domain"/>
    <property type="match status" value="1"/>
</dbReference>
<organism evidence="3 4">
    <name type="scientific">candidate division WWE3 bacterium RIFOXYD1_FULL_39_9</name>
    <dbReference type="NCBI Taxonomy" id="1802649"/>
    <lineage>
        <taxon>Bacteria</taxon>
        <taxon>Katanobacteria</taxon>
    </lineage>
</organism>
<reference evidence="3 4" key="1">
    <citation type="journal article" date="2016" name="Nat. Commun.">
        <title>Thousands of microbial genomes shed light on interconnected biogeochemical processes in an aquifer system.</title>
        <authorList>
            <person name="Anantharaman K."/>
            <person name="Brown C.T."/>
            <person name="Hug L.A."/>
            <person name="Sharon I."/>
            <person name="Castelle C.J."/>
            <person name="Probst A.J."/>
            <person name="Thomas B.C."/>
            <person name="Singh A."/>
            <person name="Wilkins M.J."/>
            <person name="Karaoz U."/>
            <person name="Brodie E.L."/>
            <person name="Williams K.H."/>
            <person name="Hubbard S.S."/>
            <person name="Banfield J.F."/>
        </authorList>
    </citation>
    <scope>NUCLEOTIDE SEQUENCE [LARGE SCALE GENOMIC DNA]</scope>
</reference>
<feature type="compositionally biased region" description="Polar residues" evidence="1">
    <location>
        <begin position="611"/>
        <end position="621"/>
    </location>
</feature>
<dbReference type="InterPro" id="IPR036415">
    <property type="entry name" value="Lamin_tail_dom_sf"/>
</dbReference>
<feature type="region of interest" description="Disordered" evidence="1">
    <location>
        <begin position="413"/>
        <end position="538"/>
    </location>
</feature>
<feature type="compositionally biased region" description="Acidic residues" evidence="1">
    <location>
        <begin position="492"/>
        <end position="505"/>
    </location>
</feature>
<feature type="domain" description="LTD" evidence="2">
    <location>
        <begin position="336"/>
        <end position="489"/>
    </location>
</feature>
<dbReference type="AlphaFoldDB" id="A0A1F4X9D2"/>
<proteinExistence type="predicted"/>
<feature type="compositionally biased region" description="Low complexity" evidence="1">
    <location>
        <begin position="471"/>
        <end position="480"/>
    </location>
</feature>
<name>A0A1F4X9D2_UNCKA</name>
<evidence type="ECO:0000313" key="4">
    <source>
        <dbReference type="Proteomes" id="UP000176815"/>
    </source>
</evidence>
<feature type="compositionally biased region" description="Acidic residues" evidence="1">
    <location>
        <begin position="514"/>
        <end position="526"/>
    </location>
</feature>
<sequence length="643" mass="70627">MLKNNLQNKIYFAGALLIAGLLFTRTEPTYAFLNDGEAIKDNTFAAGALTIDLTDVTTGDPETTVSPSSSITKFFNVENVGNEVFKYSLETTNPTGDADLCSELLLKAYWLVDGEEPQLKYEGKLGEFLLNGDGADTEMVLAMSGDTHKYMFEYYLGEDADAALSLLSCNFDILAKAWMPEFSYQTAHWDNSQVSDGLASENWLVNMGYETAETLADEEDEDPELGFCEVLTHDKSAEDGTAATQEIKWDKVEGAERYVLNKYLETDPDVWTFIDSTVVLLTNPNLTENEGVMTFVTSEDTEGVFAHYIQAFDASDELIGATTPKNSDFTCTFEVEWFDERDVVINEIMWGGSSVHERDEWIELRNTTDEDIDLTDWIIDGAGPAEHEIKLTGAIPANGYYLVSYYPTDYDSGSEKAGVNDDIEEDEYRRTGPESMHLDDNGEKLVLKDPADNTIDETPDVPNGPDGGWAAGQAGNNGDDSSSWRSMQRIETEDDEEVGDGDNEDNWYTCNHDECDDDTYWDEGDGQDYGTPKNPNLADEEQIEFIELTMPLSTAGNAPTAVLGDIESETTNGAVETPLEETSDVVPPIIEGPPPSGVIEEPDDGIVDDGNTPNDEPSGTEGSAPEEITTLADVMEPEGGTTE</sequence>
<evidence type="ECO:0000256" key="1">
    <source>
        <dbReference type="SAM" id="MobiDB-lite"/>
    </source>
</evidence>
<gene>
    <name evidence="3" type="ORF">A2619_05680</name>
</gene>
<evidence type="ECO:0000313" key="3">
    <source>
        <dbReference type="EMBL" id="OGC78274.1"/>
    </source>
</evidence>
<dbReference type="Proteomes" id="UP000176815">
    <property type="component" value="Unassembled WGS sequence"/>
</dbReference>
<dbReference type="Pfam" id="PF00932">
    <property type="entry name" value="LTD"/>
    <property type="match status" value="1"/>
</dbReference>
<accession>A0A1F4X9D2</accession>
<feature type="region of interest" description="Disordered" evidence="1">
    <location>
        <begin position="571"/>
        <end position="643"/>
    </location>
</feature>
<dbReference type="EMBL" id="MEWG01000004">
    <property type="protein sequence ID" value="OGC78274.1"/>
    <property type="molecule type" value="Genomic_DNA"/>
</dbReference>
<comment type="caution">
    <text evidence="3">The sequence shown here is derived from an EMBL/GenBank/DDBJ whole genome shotgun (WGS) entry which is preliminary data.</text>
</comment>
<dbReference type="InterPro" id="IPR001322">
    <property type="entry name" value="Lamin_tail_dom"/>
</dbReference>